<dbReference type="Xenbase" id="XB-GENE-6485988">
    <property type="gene designation" value="chst9l.S"/>
</dbReference>
<name>A0A1L8EZS0_XENLA</name>
<dbReference type="STRING" id="8355.A0A1L8EZS0"/>
<evidence type="ECO:0000256" key="10">
    <source>
        <dbReference type="ARBA" id="ARBA00023277"/>
    </source>
</evidence>
<keyword evidence="7 11" id="KW-0333">Golgi apparatus</keyword>
<dbReference type="GeneID" id="108700627"/>
<keyword evidence="10 11" id="KW-0119">Carbohydrate metabolism</keyword>
<evidence type="ECO:0000256" key="6">
    <source>
        <dbReference type="ARBA" id="ARBA00022989"/>
    </source>
</evidence>
<dbReference type="InterPro" id="IPR018011">
    <property type="entry name" value="Carb_sulfotrans_8-10"/>
</dbReference>
<dbReference type="AGR" id="Xenbase:XB-GENE-6485988"/>
<evidence type="ECO:0000256" key="7">
    <source>
        <dbReference type="ARBA" id="ARBA00023034"/>
    </source>
</evidence>
<dbReference type="GO" id="GO:0000139">
    <property type="term" value="C:Golgi membrane"/>
    <property type="evidence" value="ECO:0007669"/>
    <property type="project" value="UniProtKB-SubCell"/>
</dbReference>
<dbReference type="OMA" id="SEEAIWH"/>
<comment type="subcellular location">
    <subcellularLocation>
        <location evidence="1 11">Golgi apparatus membrane</location>
        <topology evidence="1 11">Single-pass type II membrane protein</topology>
    </subcellularLocation>
</comment>
<dbReference type="Pfam" id="PF03567">
    <property type="entry name" value="Sulfotransfer_2"/>
    <property type="match status" value="1"/>
</dbReference>
<dbReference type="OrthoDB" id="2019940at2759"/>
<keyword evidence="8" id="KW-0472">Membrane</keyword>
<dbReference type="GO" id="GO:0016051">
    <property type="term" value="P:carbohydrate biosynthetic process"/>
    <property type="evidence" value="ECO:0007669"/>
    <property type="project" value="InterPro"/>
</dbReference>
<comment type="similarity">
    <text evidence="2 11">Belongs to the sulfotransferase 2 family.</text>
</comment>
<dbReference type="EC" id="2.8.2.-" evidence="11"/>
<dbReference type="InterPro" id="IPR005331">
    <property type="entry name" value="Sulfotransferase"/>
</dbReference>
<evidence type="ECO:0000256" key="4">
    <source>
        <dbReference type="ARBA" id="ARBA00022692"/>
    </source>
</evidence>
<evidence type="ECO:0000256" key="5">
    <source>
        <dbReference type="ARBA" id="ARBA00022968"/>
    </source>
</evidence>
<keyword evidence="6" id="KW-1133">Transmembrane helix</keyword>
<reference evidence="13" key="1">
    <citation type="submission" date="2025-08" db="UniProtKB">
        <authorList>
            <consortium name="RefSeq"/>
        </authorList>
    </citation>
    <scope>IDENTIFICATION</scope>
    <source>
        <strain evidence="13">J_2021</strain>
        <tissue evidence="13">Erythrocytes</tissue>
    </source>
</reference>
<keyword evidence="9 11" id="KW-0325">Glycoprotein</keyword>
<dbReference type="GO" id="GO:0030166">
    <property type="term" value="P:proteoglycan biosynthetic process"/>
    <property type="evidence" value="ECO:0000318"/>
    <property type="project" value="GO_Central"/>
</dbReference>
<evidence type="ECO:0000313" key="14">
    <source>
        <dbReference type="Xenbase" id="XB-GENE-6485988"/>
    </source>
</evidence>
<dbReference type="AlphaFoldDB" id="A0A1L8EZS0"/>
<evidence type="ECO:0000256" key="11">
    <source>
        <dbReference type="RuleBase" id="RU364020"/>
    </source>
</evidence>
<proteinExistence type="inferred from homology"/>
<dbReference type="GO" id="GO:0008146">
    <property type="term" value="F:sulfotransferase activity"/>
    <property type="evidence" value="ECO:0000318"/>
    <property type="project" value="GO_Central"/>
</dbReference>
<evidence type="ECO:0000256" key="1">
    <source>
        <dbReference type="ARBA" id="ARBA00004323"/>
    </source>
</evidence>
<evidence type="ECO:0000256" key="2">
    <source>
        <dbReference type="ARBA" id="ARBA00006339"/>
    </source>
</evidence>
<evidence type="ECO:0000256" key="9">
    <source>
        <dbReference type="ARBA" id="ARBA00023180"/>
    </source>
</evidence>
<protein>
    <recommendedName>
        <fullName evidence="11">Carbohydrate sulfotransferase</fullName>
        <ecNumber evidence="11">2.8.2.-</ecNumber>
    </recommendedName>
</protein>
<keyword evidence="4" id="KW-0812">Transmembrane</keyword>
<dbReference type="PaxDb" id="8355-A0A1L8EZS0"/>
<dbReference type="PANTHER" id="PTHR12137:SF15">
    <property type="entry name" value="CARBOHYDRATE SULFOTRANSFERASE"/>
    <property type="match status" value="1"/>
</dbReference>
<dbReference type="KEGG" id="xla:108700627"/>
<dbReference type="RefSeq" id="XP_018089308.1">
    <property type="nucleotide sequence ID" value="XM_018233819.2"/>
</dbReference>
<dbReference type="CTD" id="108700627"/>
<organism evidence="12 13">
    <name type="scientific">Xenopus laevis</name>
    <name type="common">African clawed frog</name>
    <dbReference type="NCBI Taxonomy" id="8355"/>
    <lineage>
        <taxon>Eukaryota</taxon>
        <taxon>Metazoa</taxon>
        <taxon>Chordata</taxon>
        <taxon>Craniata</taxon>
        <taxon>Vertebrata</taxon>
        <taxon>Euteleostomi</taxon>
        <taxon>Amphibia</taxon>
        <taxon>Batrachia</taxon>
        <taxon>Anura</taxon>
        <taxon>Pipoidea</taxon>
        <taxon>Pipidae</taxon>
        <taxon>Xenopodinae</taxon>
        <taxon>Xenopus</taxon>
        <taxon>Xenopus</taxon>
    </lineage>
</organism>
<keyword evidence="3 11" id="KW-0808">Transferase</keyword>
<evidence type="ECO:0000256" key="3">
    <source>
        <dbReference type="ARBA" id="ARBA00022679"/>
    </source>
</evidence>
<keyword evidence="5 11" id="KW-0735">Signal-anchor</keyword>
<sequence length="299" mass="35481">MHKLKPKIFILLVLVCGISGFLFHLKVFEQTVMTQNQRRDDVRVTCRQNNLTVYSHRIKPSIAKQLYVVHSHKFIYCEVPKVGCSNWKRIILLLNSSLKLTADELAPRVVHTSPYLKKLSSYRPAEQVELLNNYTTVMFTRHPLERLVSAYRDKFLHDDTTFYSRSFSNLIKKVVRRNVNSPGRISFEEFVRFIVSENPNYRDSHWKPMLELCDPCNIHYDIVGKFETIKEDAAYVLRSIRAPKDLVYPDIKHYSNETRTNDLITMQYFRSLPRTLYEKLIHIYRFDFSMFEYSPLLKL</sequence>
<evidence type="ECO:0000256" key="8">
    <source>
        <dbReference type="ARBA" id="ARBA00023136"/>
    </source>
</evidence>
<dbReference type="PANTHER" id="PTHR12137">
    <property type="entry name" value="CARBOHYDRATE SULFOTRANSFERASE"/>
    <property type="match status" value="1"/>
</dbReference>
<keyword evidence="12" id="KW-1185">Reference proteome</keyword>
<evidence type="ECO:0000313" key="12">
    <source>
        <dbReference type="Proteomes" id="UP000186698"/>
    </source>
</evidence>
<accession>A0A1L8EZS0</accession>
<dbReference type="Proteomes" id="UP000186698">
    <property type="component" value="Chromosome 8S"/>
</dbReference>
<dbReference type="Bgee" id="108700627">
    <property type="expression patterns" value="Expressed in zone of skin"/>
</dbReference>
<evidence type="ECO:0000313" key="13">
    <source>
        <dbReference type="RefSeq" id="XP_018089308.1"/>
    </source>
</evidence>
<gene>
    <name evidence="14" type="primary">chst9l.S</name>
    <name evidence="13" type="synonym">chst9l.1.S</name>
</gene>